<feature type="transmembrane region" description="Helical" evidence="1">
    <location>
        <begin position="66"/>
        <end position="86"/>
    </location>
</feature>
<evidence type="ECO:0000313" key="4">
    <source>
        <dbReference type="Proteomes" id="UP000828390"/>
    </source>
</evidence>
<dbReference type="AlphaFoldDB" id="A0A9D4LDU5"/>
<dbReference type="Proteomes" id="UP000828390">
    <property type="component" value="Unassembled WGS sequence"/>
</dbReference>
<protein>
    <submittedName>
        <fullName evidence="3">Uncharacterized protein</fullName>
    </submittedName>
</protein>
<keyword evidence="2" id="KW-0732">Signal</keyword>
<keyword evidence="1" id="KW-1133">Transmembrane helix</keyword>
<evidence type="ECO:0000256" key="1">
    <source>
        <dbReference type="SAM" id="Phobius"/>
    </source>
</evidence>
<comment type="caution">
    <text evidence="3">The sequence shown here is derived from an EMBL/GenBank/DDBJ whole genome shotgun (WGS) entry which is preliminary data.</text>
</comment>
<feature type="signal peptide" evidence="2">
    <location>
        <begin position="1"/>
        <end position="22"/>
    </location>
</feature>
<evidence type="ECO:0000256" key="2">
    <source>
        <dbReference type="SAM" id="SignalP"/>
    </source>
</evidence>
<dbReference type="EMBL" id="JAIWYP010000003">
    <property type="protein sequence ID" value="KAH3856730.1"/>
    <property type="molecule type" value="Genomic_DNA"/>
</dbReference>
<name>A0A9D4LDU5_DREPO</name>
<proteinExistence type="predicted"/>
<organism evidence="3 4">
    <name type="scientific">Dreissena polymorpha</name>
    <name type="common">Zebra mussel</name>
    <name type="synonym">Mytilus polymorpha</name>
    <dbReference type="NCBI Taxonomy" id="45954"/>
    <lineage>
        <taxon>Eukaryota</taxon>
        <taxon>Metazoa</taxon>
        <taxon>Spiralia</taxon>
        <taxon>Lophotrochozoa</taxon>
        <taxon>Mollusca</taxon>
        <taxon>Bivalvia</taxon>
        <taxon>Autobranchia</taxon>
        <taxon>Heteroconchia</taxon>
        <taxon>Euheterodonta</taxon>
        <taxon>Imparidentia</taxon>
        <taxon>Neoheterodontei</taxon>
        <taxon>Myida</taxon>
        <taxon>Dreissenoidea</taxon>
        <taxon>Dreissenidae</taxon>
        <taxon>Dreissena</taxon>
    </lineage>
</organism>
<reference evidence="3" key="2">
    <citation type="submission" date="2020-11" db="EMBL/GenBank/DDBJ databases">
        <authorList>
            <person name="McCartney M.A."/>
            <person name="Auch B."/>
            <person name="Kono T."/>
            <person name="Mallez S."/>
            <person name="Becker A."/>
            <person name="Gohl D.M."/>
            <person name="Silverstein K.A.T."/>
            <person name="Koren S."/>
            <person name="Bechman K.B."/>
            <person name="Herman A."/>
            <person name="Abrahante J.E."/>
            <person name="Garbe J."/>
        </authorList>
    </citation>
    <scope>NUCLEOTIDE SEQUENCE</scope>
    <source>
        <strain evidence="3">Duluth1</strain>
        <tissue evidence="3">Whole animal</tissue>
    </source>
</reference>
<keyword evidence="4" id="KW-1185">Reference proteome</keyword>
<gene>
    <name evidence="3" type="ORF">DPMN_099323</name>
</gene>
<feature type="chain" id="PRO_5038605847" evidence="2">
    <location>
        <begin position="23"/>
        <end position="148"/>
    </location>
</feature>
<accession>A0A9D4LDU5</accession>
<sequence length="148" mass="15952">MDMVRLTLLHVGIFLCFKGVKGTGDYCVANETSVIFCQTGCCYLKYDFKKCCEVETASGSDDATTYGIIGGISAVFSVGAIIFFFVCRSRRTMGNQGVVVDAVPANGAAINIHVNQSMTFGGQQHFPLETHNVQVGGDNPPSYEQAFK</sequence>
<keyword evidence="1" id="KW-0812">Transmembrane</keyword>
<reference evidence="3" key="1">
    <citation type="journal article" date="2019" name="bioRxiv">
        <title>The Genome of the Zebra Mussel, Dreissena polymorpha: A Resource for Invasive Species Research.</title>
        <authorList>
            <person name="McCartney M.A."/>
            <person name="Auch B."/>
            <person name="Kono T."/>
            <person name="Mallez S."/>
            <person name="Zhang Y."/>
            <person name="Obille A."/>
            <person name="Becker A."/>
            <person name="Abrahante J.E."/>
            <person name="Garbe J."/>
            <person name="Badalamenti J.P."/>
            <person name="Herman A."/>
            <person name="Mangelson H."/>
            <person name="Liachko I."/>
            <person name="Sullivan S."/>
            <person name="Sone E.D."/>
            <person name="Koren S."/>
            <person name="Silverstein K.A.T."/>
            <person name="Beckman K.B."/>
            <person name="Gohl D.M."/>
        </authorList>
    </citation>
    <scope>NUCLEOTIDE SEQUENCE</scope>
    <source>
        <strain evidence="3">Duluth1</strain>
        <tissue evidence="3">Whole animal</tissue>
    </source>
</reference>
<keyword evidence="1" id="KW-0472">Membrane</keyword>
<evidence type="ECO:0000313" key="3">
    <source>
        <dbReference type="EMBL" id="KAH3856730.1"/>
    </source>
</evidence>